<dbReference type="GO" id="GO:0008745">
    <property type="term" value="F:N-acetylmuramoyl-L-alanine amidase activity"/>
    <property type="evidence" value="ECO:0007669"/>
    <property type="project" value="InterPro"/>
</dbReference>
<dbReference type="InterPro" id="IPR021731">
    <property type="entry name" value="AMIN_dom"/>
</dbReference>
<evidence type="ECO:0000313" key="3">
    <source>
        <dbReference type="EMBL" id="SUS06540.1"/>
    </source>
</evidence>
<evidence type="ECO:0000256" key="1">
    <source>
        <dbReference type="ARBA" id="ARBA00022801"/>
    </source>
</evidence>
<accession>A0A380TDJ3</accession>
<evidence type="ECO:0000259" key="2">
    <source>
        <dbReference type="SMART" id="SM00646"/>
    </source>
</evidence>
<dbReference type="FunFam" id="3.40.630.40:FF:000005">
    <property type="entry name" value="N-acetylmuramoyl-L-alanine amidase (AmiA)"/>
    <property type="match status" value="1"/>
</dbReference>
<dbReference type="SUPFAM" id="SSF53187">
    <property type="entry name" value="Zn-dependent exopeptidases"/>
    <property type="match status" value="1"/>
</dbReference>
<dbReference type="Pfam" id="PF11741">
    <property type="entry name" value="AMIN"/>
    <property type="match status" value="1"/>
</dbReference>
<organism evidence="3">
    <name type="scientific">metagenome</name>
    <dbReference type="NCBI Taxonomy" id="256318"/>
    <lineage>
        <taxon>unclassified sequences</taxon>
        <taxon>metagenomes</taxon>
    </lineage>
</organism>
<dbReference type="Gene3D" id="2.60.40.3500">
    <property type="match status" value="1"/>
</dbReference>
<sequence length="437" mass="47454">MMLRVHSGWRSAHWAAIGRSLRRCAIIAAVLALTLVTDGTGRWPGGAALAAAPSASIINARVGLHESMTRLVLTLTEPVAYGVFVLTNPHRVVIDLPDVNWTIGEAAMPGRRGLLERVRFGPRTPGHSRVVAELSAPVDLREVFMLPPRDGHPYRLVIDMSAAPMNRSEPASTPASNGPVRFTPSLAQDTAWAAPALPRPLERPSPRVVVLDPGHGGKDPGAISPSGVREKDITLRTAREVAELLRASTPHPYKVILTRNGDSFIHLRHRVAIARRAKADLFVSIHADAQTNPIVRGASIYTLSERASDREAAALAERENKADLIGGIKLSTATPDVANILINLAQRETMNRSVRLASVLSAELQQETLMLPRSHRFAGFAVLKAADVPSVLIEMGFLSNHTDEQLLVRADHRKRLAQAIVRAIHAYFQDVELASLP</sequence>
<name>A0A380TDJ3_9ZZZZ</name>
<dbReference type="AlphaFoldDB" id="A0A380TDJ3"/>
<dbReference type="PANTHER" id="PTHR30404">
    <property type="entry name" value="N-ACETYLMURAMOYL-L-ALANINE AMIDASE"/>
    <property type="match status" value="1"/>
</dbReference>
<dbReference type="SMART" id="SM00646">
    <property type="entry name" value="Ami_3"/>
    <property type="match status" value="1"/>
</dbReference>
<protein>
    <submittedName>
        <fullName evidence="3">N-acetylmuramoyl-L-alanine amidase</fullName>
    </submittedName>
</protein>
<dbReference type="GO" id="GO:0030288">
    <property type="term" value="C:outer membrane-bounded periplasmic space"/>
    <property type="evidence" value="ECO:0007669"/>
    <property type="project" value="TreeGrafter"/>
</dbReference>
<dbReference type="CDD" id="cd02696">
    <property type="entry name" value="MurNAc-LAA"/>
    <property type="match status" value="1"/>
</dbReference>
<dbReference type="InterPro" id="IPR050695">
    <property type="entry name" value="N-acetylmuramoyl_amidase_3"/>
</dbReference>
<reference evidence="3" key="1">
    <citation type="submission" date="2018-07" db="EMBL/GenBank/DDBJ databases">
        <authorList>
            <person name="Quirk P.G."/>
            <person name="Krulwich T.A."/>
        </authorList>
    </citation>
    <scope>NUCLEOTIDE SEQUENCE</scope>
</reference>
<dbReference type="InterPro" id="IPR002508">
    <property type="entry name" value="MurNAc-LAA_cat"/>
</dbReference>
<dbReference type="EMBL" id="UIDG01000221">
    <property type="protein sequence ID" value="SUS06540.1"/>
    <property type="molecule type" value="Genomic_DNA"/>
</dbReference>
<proteinExistence type="predicted"/>
<gene>
    <name evidence="3" type="ORF">DF3PB_2980003</name>
</gene>
<dbReference type="Pfam" id="PF01520">
    <property type="entry name" value="Amidase_3"/>
    <property type="match status" value="1"/>
</dbReference>
<dbReference type="Gene3D" id="3.40.630.40">
    <property type="entry name" value="Zn-dependent exopeptidases"/>
    <property type="match status" value="1"/>
</dbReference>
<feature type="domain" description="MurNAc-LAA" evidence="2">
    <location>
        <begin position="271"/>
        <end position="425"/>
    </location>
</feature>
<dbReference type="GO" id="GO:0009253">
    <property type="term" value="P:peptidoglycan catabolic process"/>
    <property type="evidence" value="ECO:0007669"/>
    <property type="project" value="InterPro"/>
</dbReference>
<dbReference type="PANTHER" id="PTHR30404:SF0">
    <property type="entry name" value="N-ACETYLMURAMOYL-L-ALANINE AMIDASE AMIC"/>
    <property type="match status" value="1"/>
</dbReference>
<keyword evidence="1" id="KW-0378">Hydrolase</keyword>